<proteinExistence type="predicted"/>
<protein>
    <submittedName>
        <fullName evidence="2">Large-conductance mechanosensitive channel</fullName>
    </submittedName>
</protein>
<evidence type="ECO:0000256" key="1">
    <source>
        <dbReference type="SAM" id="Phobius"/>
    </source>
</evidence>
<keyword evidence="1" id="KW-0812">Transmembrane</keyword>
<feature type="transmembrane region" description="Helical" evidence="1">
    <location>
        <begin position="72"/>
        <end position="92"/>
    </location>
</feature>
<evidence type="ECO:0000313" key="3">
    <source>
        <dbReference type="Proteomes" id="UP001258181"/>
    </source>
</evidence>
<sequence length="178" mass="20708">MFEFIINTVFFLCISLGIAYIILIIIRNVKDKKKADPIYKLSYSGEYTQKNFWTKEIILLTILTQGLGLFKLWFAVNFLMITFIVILIVLFFSQLSRGVLGKHGIVSATRFYRWNQIKSVEWITDLQADNPGYPSWGLVRFHADQTMVEFIIKKKVEEEVRSFVEKQISVHASEAKTV</sequence>
<evidence type="ECO:0000313" key="2">
    <source>
        <dbReference type="EMBL" id="MDR7071334.1"/>
    </source>
</evidence>
<dbReference type="EMBL" id="JAVDWA010000001">
    <property type="protein sequence ID" value="MDR7071334.1"/>
    <property type="molecule type" value="Genomic_DNA"/>
</dbReference>
<keyword evidence="1" id="KW-0472">Membrane</keyword>
<name>A0ABU1TVW8_9BACL</name>
<dbReference type="RefSeq" id="WP_310255857.1">
    <property type="nucleotide sequence ID" value="NZ_JAVDWA010000001.1"/>
</dbReference>
<feature type="transmembrane region" description="Helical" evidence="1">
    <location>
        <begin position="6"/>
        <end position="26"/>
    </location>
</feature>
<gene>
    <name evidence="2" type="ORF">J2X07_000309</name>
</gene>
<keyword evidence="3" id="KW-1185">Reference proteome</keyword>
<accession>A0ABU1TVW8</accession>
<comment type="caution">
    <text evidence="2">The sequence shown here is derived from an EMBL/GenBank/DDBJ whole genome shotgun (WGS) entry which is preliminary data.</text>
</comment>
<organism evidence="2 3">
    <name type="scientific">Fictibacillus barbaricus</name>
    <dbReference type="NCBI Taxonomy" id="182136"/>
    <lineage>
        <taxon>Bacteria</taxon>
        <taxon>Bacillati</taxon>
        <taxon>Bacillota</taxon>
        <taxon>Bacilli</taxon>
        <taxon>Bacillales</taxon>
        <taxon>Fictibacillaceae</taxon>
        <taxon>Fictibacillus</taxon>
    </lineage>
</organism>
<reference evidence="2 3" key="1">
    <citation type="submission" date="2023-07" db="EMBL/GenBank/DDBJ databases">
        <title>Sorghum-associated microbial communities from plants grown in Nebraska, USA.</title>
        <authorList>
            <person name="Schachtman D."/>
        </authorList>
    </citation>
    <scope>NUCLEOTIDE SEQUENCE [LARGE SCALE GENOMIC DNA]</scope>
    <source>
        <strain evidence="2 3">BE211</strain>
    </source>
</reference>
<keyword evidence="1" id="KW-1133">Transmembrane helix</keyword>
<dbReference type="Proteomes" id="UP001258181">
    <property type="component" value="Unassembled WGS sequence"/>
</dbReference>